<feature type="chain" id="PRO_5005575238" evidence="7">
    <location>
        <begin position="27"/>
        <end position="103"/>
    </location>
</feature>
<evidence type="ECO:0000256" key="5">
    <source>
        <dbReference type="ARBA" id="ARBA00022729"/>
    </source>
</evidence>
<evidence type="ECO:0000256" key="7">
    <source>
        <dbReference type="SAM" id="SignalP"/>
    </source>
</evidence>
<gene>
    <name evidence="9" type="ORF">WH47_10738</name>
</gene>
<dbReference type="OrthoDB" id="10019596at2759"/>
<dbReference type="InterPro" id="IPR036438">
    <property type="entry name" value="Insulin-like_sf"/>
</dbReference>
<dbReference type="PANTHER" id="PTHR46886">
    <property type="entry name" value="INSULIN-LIKE GROWTH FACTOR II"/>
    <property type="match status" value="1"/>
</dbReference>
<dbReference type="GO" id="GO:0005179">
    <property type="term" value="F:hormone activity"/>
    <property type="evidence" value="ECO:0007669"/>
    <property type="project" value="InterPro"/>
</dbReference>
<name>A0A0L7RCD4_9HYME</name>
<dbReference type="AlphaFoldDB" id="A0A0L7RCD4"/>
<dbReference type="SUPFAM" id="SSF56994">
    <property type="entry name" value="Insulin-like"/>
    <property type="match status" value="1"/>
</dbReference>
<dbReference type="PROSITE" id="PS00262">
    <property type="entry name" value="INSULIN"/>
    <property type="match status" value="1"/>
</dbReference>
<dbReference type="InterPro" id="IPR022352">
    <property type="entry name" value="Ins/IGF/rlx"/>
</dbReference>
<keyword evidence="4" id="KW-0165">Cleavage on pair of basic residues</keyword>
<evidence type="ECO:0000313" key="10">
    <source>
        <dbReference type="Proteomes" id="UP000053825"/>
    </source>
</evidence>
<evidence type="ECO:0000256" key="6">
    <source>
        <dbReference type="RuleBase" id="RU000406"/>
    </source>
</evidence>
<dbReference type="Proteomes" id="UP000053825">
    <property type="component" value="Unassembled WGS sequence"/>
</dbReference>
<dbReference type="Pfam" id="PF00049">
    <property type="entry name" value="Insulin"/>
    <property type="match status" value="1"/>
</dbReference>
<evidence type="ECO:0000256" key="4">
    <source>
        <dbReference type="ARBA" id="ARBA00022685"/>
    </source>
</evidence>
<protein>
    <submittedName>
        <fullName evidence="9">Insulin-like peptide</fullName>
    </submittedName>
</protein>
<comment type="subcellular location">
    <subcellularLocation>
        <location evidence="1 6">Secreted</location>
    </subcellularLocation>
</comment>
<dbReference type="GO" id="GO:0005576">
    <property type="term" value="C:extracellular region"/>
    <property type="evidence" value="ECO:0007669"/>
    <property type="project" value="UniProtKB-SubCell"/>
</dbReference>
<dbReference type="PANTHER" id="PTHR46886:SF1">
    <property type="entry name" value="INSULIN-LIKE GROWTH FACTOR II"/>
    <property type="match status" value="1"/>
</dbReference>
<accession>A0A0L7RCD4</accession>
<dbReference type="EMBL" id="KQ414616">
    <property type="protein sequence ID" value="KOC68498.1"/>
    <property type="molecule type" value="Genomic_DNA"/>
</dbReference>
<dbReference type="STRING" id="597456.A0A0L7RCD4"/>
<reference evidence="9 10" key="1">
    <citation type="submission" date="2015-07" db="EMBL/GenBank/DDBJ databases">
        <title>The genome of Habropoda laboriosa.</title>
        <authorList>
            <person name="Pan H."/>
            <person name="Kapheim K."/>
        </authorList>
    </citation>
    <scope>NUCLEOTIDE SEQUENCE [LARGE SCALE GENOMIC DNA]</scope>
    <source>
        <strain evidence="9">0110345459</strain>
    </source>
</reference>
<keyword evidence="3 6" id="KW-0964">Secreted</keyword>
<proteinExistence type="inferred from homology"/>
<dbReference type="PRINTS" id="PR00276">
    <property type="entry name" value="INSULINFAMLY"/>
</dbReference>
<evidence type="ECO:0000256" key="2">
    <source>
        <dbReference type="ARBA" id="ARBA00009034"/>
    </source>
</evidence>
<dbReference type="SMART" id="SM00078">
    <property type="entry name" value="IlGF"/>
    <property type="match status" value="1"/>
</dbReference>
<evidence type="ECO:0000256" key="3">
    <source>
        <dbReference type="ARBA" id="ARBA00022525"/>
    </source>
</evidence>
<feature type="signal peptide" evidence="7">
    <location>
        <begin position="1"/>
        <end position="26"/>
    </location>
</feature>
<dbReference type="Gene3D" id="1.10.100.10">
    <property type="entry name" value="Insulin-like"/>
    <property type="match status" value="1"/>
</dbReference>
<evidence type="ECO:0000259" key="8">
    <source>
        <dbReference type="SMART" id="SM00078"/>
    </source>
</evidence>
<comment type="similarity">
    <text evidence="2 6">Belongs to the insulin family.</text>
</comment>
<evidence type="ECO:0000313" key="9">
    <source>
        <dbReference type="EMBL" id="KOC68498.1"/>
    </source>
</evidence>
<keyword evidence="10" id="KW-1185">Reference proteome</keyword>
<sequence length="103" mass="11408">MSRRSRARTIVLIGLVLLTVLDTVNGIPYKRSLLRLCSKSLSDAMNLACEGRGYNEPFSYSGEDDPQDSQGPGLAEECCYHQCTYSQLQQYCKPDKASPVVTV</sequence>
<evidence type="ECO:0000256" key="1">
    <source>
        <dbReference type="ARBA" id="ARBA00004613"/>
    </source>
</evidence>
<keyword evidence="5 7" id="KW-0732">Signal</keyword>
<dbReference type="InterPro" id="IPR016179">
    <property type="entry name" value="Insulin-like"/>
</dbReference>
<dbReference type="InterPro" id="IPR022353">
    <property type="entry name" value="Insulin_CS"/>
</dbReference>
<feature type="domain" description="Insulin-like" evidence="8">
    <location>
        <begin position="34"/>
        <end position="92"/>
    </location>
</feature>
<organism evidence="9 10">
    <name type="scientific">Habropoda laboriosa</name>
    <dbReference type="NCBI Taxonomy" id="597456"/>
    <lineage>
        <taxon>Eukaryota</taxon>
        <taxon>Metazoa</taxon>
        <taxon>Ecdysozoa</taxon>
        <taxon>Arthropoda</taxon>
        <taxon>Hexapoda</taxon>
        <taxon>Insecta</taxon>
        <taxon>Pterygota</taxon>
        <taxon>Neoptera</taxon>
        <taxon>Endopterygota</taxon>
        <taxon>Hymenoptera</taxon>
        <taxon>Apocrita</taxon>
        <taxon>Aculeata</taxon>
        <taxon>Apoidea</taxon>
        <taxon>Anthophila</taxon>
        <taxon>Apidae</taxon>
        <taxon>Habropoda</taxon>
    </lineage>
</organism>